<proteinExistence type="predicted"/>
<feature type="domain" description="Tyrosine specific protein phosphatases" evidence="1">
    <location>
        <begin position="116"/>
        <end position="179"/>
    </location>
</feature>
<dbReference type="GO" id="GO:0004721">
    <property type="term" value="F:phosphoprotein phosphatase activity"/>
    <property type="evidence" value="ECO:0007669"/>
    <property type="project" value="InterPro"/>
</dbReference>
<protein>
    <recommendedName>
        <fullName evidence="1">Tyrosine specific protein phosphatases domain-containing protein</fullName>
    </recommendedName>
</protein>
<dbReference type="InterPro" id="IPR026893">
    <property type="entry name" value="Tyr/Ser_Pase_IphP-type"/>
</dbReference>
<dbReference type="STRING" id="1223545.GS4_02_01180"/>
<reference evidence="2 3" key="1">
    <citation type="submission" date="2013-01" db="EMBL/GenBank/DDBJ databases">
        <title>Whole genome shotgun sequence of Gordonia soli NBRC 108243.</title>
        <authorList>
            <person name="Isaki-Nakamura S."/>
            <person name="Hosoyama A."/>
            <person name="Tsuchikane K."/>
            <person name="Ando Y."/>
            <person name="Baba S."/>
            <person name="Ohji S."/>
            <person name="Hamada M."/>
            <person name="Tamura T."/>
            <person name="Yamazoe A."/>
            <person name="Yamazaki S."/>
            <person name="Fujita N."/>
        </authorList>
    </citation>
    <scope>NUCLEOTIDE SEQUENCE [LARGE SCALE GENOMIC DNA]</scope>
    <source>
        <strain evidence="2 3">NBRC 108243</strain>
    </source>
</reference>
<organism evidence="2 3">
    <name type="scientific">Gordonia soli NBRC 108243</name>
    <dbReference type="NCBI Taxonomy" id="1223545"/>
    <lineage>
        <taxon>Bacteria</taxon>
        <taxon>Bacillati</taxon>
        <taxon>Actinomycetota</taxon>
        <taxon>Actinomycetes</taxon>
        <taxon>Mycobacteriales</taxon>
        <taxon>Gordoniaceae</taxon>
        <taxon>Gordonia</taxon>
    </lineage>
</organism>
<evidence type="ECO:0000313" key="2">
    <source>
        <dbReference type="EMBL" id="GAC66407.1"/>
    </source>
</evidence>
<dbReference type="InterPro" id="IPR000387">
    <property type="entry name" value="Tyr_Pase_dom"/>
</dbReference>
<dbReference type="Proteomes" id="UP000011666">
    <property type="component" value="Unassembled WGS sequence"/>
</dbReference>
<dbReference type="InterPro" id="IPR029021">
    <property type="entry name" value="Prot-tyrosine_phosphatase-like"/>
</dbReference>
<dbReference type="Pfam" id="PF13350">
    <property type="entry name" value="Y_phosphatase3"/>
    <property type="match status" value="1"/>
</dbReference>
<evidence type="ECO:0000259" key="1">
    <source>
        <dbReference type="PROSITE" id="PS50056"/>
    </source>
</evidence>
<dbReference type="PROSITE" id="PS00383">
    <property type="entry name" value="TYR_PHOSPHATASE_1"/>
    <property type="match status" value="1"/>
</dbReference>
<keyword evidence="3" id="KW-1185">Reference proteome</keyword>
<dbReference type="Gene3D" id="3.90.190.10">
    <property type="entry name" value="Protein tyrosine phosphatase superfamily"/>
    <property type="match status" value="1"/>
</dbReference>
<dbReference type="InterPro" id="IPR016130">
    <property type="entry name" value="Tyr_Pase_AS"/>
</dbReference>
<comment type="caution">
    <text evidence="2">The sequence shown here is derived from an EMBL/GenBank/DDBJ whole genome shotgun (WGS) entry which is preliminary data.</text>
</comment>
<dbReference type="EMBL" id="BANX01000002">
    <property type="protein sequence ID" value="GAC66407.1"/>
    <property type="molecule type" value="Genomic_DNA"/>
</dbReference>
<dbReference type="PROSITE" id="PS50056">
    <property type="entry name" value="TYR_PHOSPHATASE_2"/>
    <property type="match status" value="1"/>
</dbReference>
<name>M0QGA0_9ACTN</name>
<accession>M0QGA0</accession>
<dbReference type="AlphaFoldDB" id="M0QGA0"/>
<dbReference type="SUPFAM" id="SSF52799">
    <property type="entry name" value="(Phosphotyrosine protein) phosphatases II"/>
    <property type="match status" value="1"/>
</dbReference>
<dbReference type="RefSeq" id="WP_007616589.1">
    <property type="nucleotide sequence ID" value="NZ_BANX01000002.1"/>
</dbReference>
<dbReference type="eggNOG" id="COG2365">
    <property type="taxonomic scope" value="Bacteria"/>
</dbReference>
<sequence>MSAPESTDRSDRRVDEPDVTVGLVNVRDLGGLPTADGGRTRSRTLFRSDAPYEGDLDPADLDGWPPATVIDLRGGRESQSFPRRWSGPVQVINHQLYDRAQVGAVPVTRPLDDLYRSILREVPERVAGALSLFDPNGATLVHCAAGKDRTGIVIAIALTLAGVDADTVIDDYQRTGPAVEHIVARLQQRSLIAADLALDVPVLGTPRAAIELVLDVVTGASGGAWGWLEHHGGDVPAVRGWVDGFVERT</sequence>
<gene>
    <name evidence="2" type="ORF">GS4_02_01180</name>
</gene>
<evidence type="ECO:0000313" key="3">
    <source>
        <dbReference type="Proteomes" id="UP000011666"/>
    </source>
</evidence>